<organism evidence="1">
    <name type="scientific">Anguilla anguilla</name>
    <name type="common">European freshwater eel</name>
    <name type="synonym">Muraena anguilla</name>
    <dbReference type="NCBI Taxonomy" id="7936"/>
    <lineage>
        <taxon>Eukaryota</taxon>
        <taxon>Metazoa</taxon>
        <taxon>Chordata</taxon>
        <taxon>Craniata</taxon>
        <taxon>Vertebrata</taxon>
        <taxon>Euteleostomi</taxon>
        <taxon>Actinopterygii</taxon>
        <taxon>Neopterygii</taxon>
        <taxon>Teleostei</taxon>
        <taxon>Anguilliformes</taxon>
        <taxon>Anguillidae</taxon>
        <taxon>Anguilla</taxon>
    </lineage>
</organism>
<sequence length="21" mass="2520">MDERKCDLPINKTENLHLNHV</sequence>
<reference evidence="1" key="2">
    <citation type="journal article" date="2015" name="Fish Shellfish Immunol.">
        <title>Early steps in the European eel (Anguilla anguilla)-Vibrio vulnificus interaction in the gills: Role of the RtxA13 toxin.</title>
        <authorList>
            <person name="Callol A."/>
            <person name="Pajuelo D."/>
            <person name="Ebbesson L."/>
            <person name="Teles M."/>
            <person name="MacKenzie S."/>
            <person name="Amaro C."/>
        </authorList>
    </citation>
    <scope>NUCLEOTIDE SEQUENCE</scope>
</reference>
<dbReference type="AlphaFoldDB" id="A0A0E9S0U8"/>
<dbReference type="EMBL" id="GBXM01073661">
    <property type="protein sequence ID" value="JAH34916.1"/>
    <property type="molecule type" value="Transcribed_RNA"/>
</dbReference>
<name>A0A0E9S0U8_ANGAN</name>
<protein>
    <submittedName>
        <fullName evidence="1">Uncharacterized protein</fullName>
    </submittedName>
</protein>
<accession>A0A0E9S0U8</accession>
<proteinExistence type="predicted"/>
<reference evidence="1" key="1">
    <citation type="submission" date="2014-11" db="EMBL/GenBank/DDBJ databases">
        <authorList>
            <person name="Amaro Gonzalez C."/>
        </authorList>
    </citation>
    <scope>NUCLEOTIDE SEQUENCE</scope>
</reference>
<evidence type="ECO:0000313" key="1">
    <source>
        <dbReference type="EMBL" id="JAH34916.1"/>
    </source>
</evidence>